<evidence type="ECO:0000259" key="11">
    <source>
        <dbReference type="PROSITE" id="PS51847"/>
    </source>
</evidence>
<evidence type="ECO:0000256" key="3">
    <source>
        <dbReference type="ARBA" id="ARBA00022692"/>
    </source>
</evidence>
<keyword evidence="13" id="KW-1185">Reference proteome</keyword>
<feature type="region of interest" description="Disordered" evidence="9">
    <location>
        <begin position="47"/>
        <end position="87"/>
    </location>
</feature>
<dbReference type="GO" id="GO:0032865">
    <property type="term" value="C:ERMES complex"/>
    <property type="evidence" value="ECO:0007669"/>
    <property type="project" value="TreeGrafter"/>
</dbReference>
<accession>F8PF66</accession>
<keyword evidence="5 10" id="KW-1133">Transmembrane helix</keyword>
<feature type="compositionally biased region" description="Basic and acidic residues" evidence="9">
    <location>
        <begin position="204"/>
        <end position="218"/>
    </location>
</feature>
<sequence length="1079" mass="117619">MSLRALLYVYVLGGVTFIPLVIFGVFCYTIYTSVPVGAELEGDTKAATREHGEGASPDKAAASSSSSEDDPADHPAPSPSDLNDLPKTRRGWLTMRRTFEESAFDGSYVTLVRSFLDARSKDPKRSRPKDMWYVVLKTKVLYLYEDESMMECEAALELGGHEVLVYPEGLLDGELFAKRNAICLRPKAVGGETKGMPSVTKEMKFEEGKEGVEQKVEEAGGSAGKRSRVRLGDEEKKREGARDEAFNLSTPWFIFVRSCVEMEDWYFALLHASENPANTPTLNPLQAVFLPSEMSHLVTTLDEQPDVIPMRWLNALLGRIFFSFYRTKLLESYIIGRLMKKLSKVKRPTFLTDIVVTEFSVGNKAPTLSKPMLKELTKEGDASLEVRLLYKGEIRATVEATATINLGARFKSYTVKLVLAVVLRELEGNLLIKVKRPPSSRIWYAFTQKPRMVLDVEPIVSDRQITWSMILNTIESKLIEVIQESVVMPNMDDISFFDSKSCDHRGGIWSDSSRRERPSSSGDTPLPPDIKDDVPATPDTTANTTKTARRRSWFATVRGESPEVASEQLDVEEATEVDVNRGRTATVELESASAPKMQPETSTELPAAYYADEYDADEPREFLSPQYRRSSSQHSQARSRSSRTHSVSSSTGGDDSSSYYLSDSSSKGARARSPSATPTTPTSFLSTLKSKAGDKQALSNSAKEAMRKWGVNWGGLKKDSSPQGMSNHEDVPDVGPPDHRTRVDSNNSSQRTRPTYAEVRAAVAERKEREKPSYLEEDVPSSAAPIDIPSGGAMGKTRSTSISGGQSPSASDDGSASSSSPSKIQSGSSEGTSSKMSVPSLSRAPTVDGGDVLRESRGLPEAAEALRPSPSPIHTQPPQARTMTIPGIHASHRGEVMSMGYVAPSSSSPESKSSKAPAIQSVYRLWKSPILASQQQQGSEGQFASQLETTAERNKDVVPLSLSSEPAPLPRPIPPPLPPRTISSIATRHVPETPKAPDSGPSGQTSPASEALKSIVTKVETKRPVVEQSSPTRSNRIGSTNEDVSLGGGDRREDDMMTPIPATAGVKPPLPPRRIQAPA</sequence>
<feature type="region of interest" description="Disordered" evidence="9">
    <location>
        <begin position="931"/>
        <end position="1079"/>
    </location>
</feature>
<evidence type="ECO:0000256" key="4">
    <source>
        <dbReference type="ARBA" id="ARBA00022824"/>
    </source>
</evidence>
<dbReference type="STRING" id="936435.F8PF66"/>
<feature type="region of interest" description="Disordered" evidence="9">
    <location>
        <begin position="204"/>
        <end position="236"/>
    </location>
</feature>
<dbReference type="EMBL" id="GL945474">
    <property type="protein sequence ID" value="EGO05258.1"/>
    <property type="molecule type" value="Genomic_DNA"/>
</dbReference>
<evidence type="ECO:0000256" key="1">
    <source>
        <dbReference type="ARBA" id="ARBA00004586"/>
    </source>
</evidence>
<keyword evidence="2" id="KW-0813">Transport</keyword>
<feature type="region of interest" description="Disordered" evidence="9">
    <location>
        <begin position="612"/>
        <end position="892"/>
    </location>
</feature>
<evidence type="ECO:0000256" key="7">
    <source>
        <dbReference type="ARBA" id="ARBA00023121"/>
    </source>
</evidence>
<feature type="compositionally biased region" description="Low complexity" evidence="9">
    <location>
        <begin position="628"/>
        <end position="683"/>
    </location>
</feature>
<feature type="compositionally biased region" description="Polar residues" evidence="9">
    <location>
        <begin position="872"/>
        <end position="882"/>
    </location>
</feature>
<organism evidence="13">
    <name type="scientific">Serpula lacrymans var. lacrymans (strain S7.3)</name>
    <name type="common">Dry rot fungus</name>
    <dbReference type="NCBI Taxonomy" id="936435"/>
    <lineage>
        <taxon>Eukaryota</taxon>
        <taxon>Fungi</taxon>
        <taxon>Dikarya</taxon>
        <taxon>Basidiomycota</taxon>
        <taxon>Agaricomycotina</taxon>
        <taxon>Agaricomycetes</taxon>
        <taxon>Agaricomycetidae</taxon>
        <taxon>Boletales</taxon>
        <taxon>Coniophorineae</taxon>
        <taxon>Serpulaceae</taxon>
        <taxon>Serpula</taxon>
    </lineage>
</organism>
<evidence type="ECO:0000313" key="12">
    <source>
        <dbReference type="EMBL" id="EGO05258.1"/>
    </source>
</evidence>
<dbReference type="OMA" id="KWGVNWG"/>
<evidence type="ECO:0000256" key="6">
    <source>
        <dbReference type="ARBA" id="ARBA00023055"/>
    </source>
</evidence>
<evidence type="ECO:0000256" key="8">
    <source>
        <dbReference type="ARBA" id="ARBA00023136"/>
    </source>
</evidence>
<feature type="compositionally biased region" description="Low complexity" evidence="9">
    <location>
        <begin position="55"/>
        <end position="66"/>
    </location>
</feature>
<reference evidence="13" key="1">
    <citation type="journal article" date="2011" name="Science">
        <title>The plant cell wall-decomposing machinery underlies the functional diversity of forest fungi.</title>
        <authorList>
            <person name="Eastwood D.C."/>
            <person name="Floudas D."/>
            <person name="Binder M."/>
            <person name="Majcherczyk A."/>
            <person name="Schneider P."/>
            <person name="Aerts A."/>
            <person name="Asiegbu F.O."/>
            <person name="Baker S.E."/>
            <person name="Barry K."/>
            <person name="Bendiksby M."/>
            <person name="Blumentritt M."/>
            <person name="Coutinho P.M."/>
            <person name="Cullen D."/>
            <person name="de Vries R.P."/>
            <person name="Gathman A."/>
            <person name="Goodell B."/>
            <person name="Henrissat B."/>
            <person name="Ihrmark K."/>
            <person name="Kauserud H."/>
            <person name="Kohler A."/>
            <person name="LaButti K."/>
            <person name="Lapidus A."/>
            <person name="Lavin J.L."/>
            <person name="Lee Y.-H."/>
            <person name="Lindquist E."/>
            <person name="Lilly W."/>
            <person name="Lucas S."/>
            <person name="Morin E."/>
            <person name="Murat C."/>
            <person name="Oguiza J.A."/>
            <person name="Park J."/>
            <person name="Pisabarro A.G."/>
            <person name="Riley R."/>
            <person name="Rosling A."/>
            <person name="Salamov A."/>
            <person name="Schmidt O."/>
            <person name="Schmutz J."/>
            <person name="Skrede I."/>
            <person name="Stenlid J."/>
            <person name="Wiebenga A."/>
            <person name="Xie X."/>
            <person name="Kuees U."/>
            <person name="Hibbett D.S."/>
            <person name="Hoffmeister D."/>
            <person name="Hoegberg N."/>
            <person name="Martin F."/>
            <person name="Grigoriev I.V."/>
            <person name="Watkinson S.C."/>
        </authorList>
    </citation>
    <scope>NUCLEOTIDE SEQUENCE [LARGE SCALE GENOMIC DNA]</scope>
    <source>
        <strain evidence="13">strain S7.3</strain>
    </source>
</reference>
<dbReference type="HOGENOM" id="CLU_005129_1_0_1"/>
<feature type="compositionally biased region" description="Polar residues" evidence="9">
    <location>
        <begin position="931"/>
        <end position="949"/>
    </location>
</feature>
<dbReference type="InParanoid" id="F8PF66"/>
<dbReference type="AlphaFoldDB" id="F8PF66"/>
<keyword evidence="4" id="KW-0256">Endoplasmic reticulum</keyword>
<dbReference type="InterPro" id="IPR019411">
    <property type="entry name" value="MMM1_dom"/>
</dbReference>
<feature type="domain" description="SMP-LTD" evidence="11">
    <location>
        <begin position="306"/>
        <end position="497"/>
    </location>
</feature>
<dbReference type="Pfam" id="PF10296">
    <property type="entry name" value="MMM1"/>
    <property type="match status" value="1"/>
</dbReference>
<dbReference type="OrthoDB" id="26740at2759"/>
<dbReference type="PANTHER" id="PTHR13466:SF19">
    <property type="entry name" value="NUCLEUS-VACUOLE JUNCTION PROTEIN 2"/>
    <property type="match status" value="1"/>
</dbReference>
<dbReference type="CDD" id="cd21675">
    <property type="entry name" value="SMP_TEX2"/>
    <property type="match status" value="1"/>
</dbReference>
<protein>
    <recommendedName>
        <fullName evidence="11">SMP-LTD domain-containing protein</fullName>
    </recommendedName>
</protein>
<feature type="compositionally biased region" description="Basic and acidic residues" evidence="9">
    <location>
        <begin position="507"/>
        <end position="518"/>
    </location>
</feature>
<evidence type="ECO:0000256" key="10">
    <source>
        <dbReference type="SAM" id="Phobius"/>
    </source>
</evidence>
<dbReference type="GO" id="GO:0005789">
    <property type="term" value="C:endoplasmic reticulum membrane"/>
    <property type="evidence" value="ECO:0007669"/>
    <property type="project" value="UniProtKB-SubCell"/>
</dbReference>
<feature type="compositionally biased region" description="Low complexity" evidence="9">
    <location>
        <begin position="535"/>
        <end position="546"/>
    </location>
</feature>
<proteinExistence type="predicted"/>
<dbReference type="FunCoup" id="F8PF66">
    <property type="interactions" value="21"/>
</dbReference>
<dbReference type="GO" id="GO:1990456">
    <property type="term" value="P:mitochondrion-endoplasmic reticulum membrane tethering"/>
    <property type="evidence" value="ECO:0007669"/>
    <property type="project" value="TreeGrafter"/>
</dbReference>
<gene>
    <name evidence="12" type="ORF">SERLA73DRAFT_101003</name>
</gene>
<name>F8PF66_SERL3</name>
<dbReference type="InterPro" id="IPR031468">
    <property type="entry name" value="SMP_LBD"/>
</dbReference>
<evidence type="ECO:0000256" key="5">
    <source>
        <dbReference type="ARBA" id="ARBA00022989"/>
    </source>
</evidence>
<evidence type="ECO:0000313" key="13">
    <source>
        <dbReference type="Proteomes" id="UP000008063"/>
    </source>
</evidence>
<keyword evidence="6" id="KW-0445">Lipid transport</keyword>
<feature type="transmembrane region" description="Helical" evidence="10">
    <location>
        <begin position="7"/>
        <end position="31"/>
    </location>
</feature>
<dbReference type="GO" id="GO:0008289">
    <property type="term" value="F:lipid binding"/>
    <property type="evidence" value="ECO:0007669"/>
    <property type="project" value="UniProtKB-KW"/>
</dbReference>
<evidence type="ECO:0000256" key="9">
    <source>
        <dbReference type="SAM" id="MobiDB-lite"/>
    </source>
</evidence>
<feature type="compositionally biased region" description="Polar residues" evidence="9">
    <location>
        <begin position="1027"/>
        <end position="1043"/>
    </location>
</feature>
<keyword evidence="3 10" id="KW-0812">Transmembrane</keyword>
<dbReference type="Proteomes" id="UP000008063">
    <property type="component" value="Unassembled WGS sequence"/>
</dbReference>
<evidence type="ECO:0000256" key="2">
    <source>
        <dbReference type="ARBA" id="ARBA00022448"/>
    </source>
</evidence>
<feature type="compositionally biased region" description="Low complexity" evidence="9">
    <location>
        <begin position="803"/>
        <end position="837"/>
    </location>
</feature>
<feature type="compositionally biased region" description="Basic and acidic residues" evidence="9">
    <location>
        <begin position="727"/>
        <end position="743"/>
    </location>
</feature>
<dbReference type="PROSITE" id="PS51847">
    <property type="entry name" value="SMP"/>
    <property type="match status" value="1"/>
</dbReference>
<keyword evidence="8 10" id="KW-0472">Membrane</keyword>
<feature type="compositionally biased region" description="Polar residues" evidence="9">
    <location>
        <begin position="744"/>
        <end position="753"/>
    </location>
</feature>
<keyword evidence="7" id="KW-0446">Lipid-binding</keyword>
<feature type="compositionally biased region" description="Pro residues" evidence="9">
    <location>
        <begin position="967"/>
        <end position="979"/>
    </location>
</feature>
<comment type="subcellular location">
    <subcellularLocation>
        <location evidence="1">Endoplasmic reticulum membrane</location>
    </subcellularLocation>
</comment>
<feature type="region of interest" description="Disordered" evidence="9">
    <location>
        <begin position="507"/>
        <end position="583"/>
    </location>
</feature>
<dbReference type="GO" id="GO:0015914">
    <property type="term" value="P:phospholipid transport"/>
    <property type="evidence" value="ECO:0007669"/>
    <property type="project" value="TreeGrafter"/>
</dbReference>
<feature type="compositionally biased region" description="Basic and acidic residues" evidence="9">
    <location>
        <begin position="763"/>
        <end position="774"/>
    </location>
</feature>
<dbReference type="PANTHER" id="PTHR13466">
    <property type="entry name" value="TEX2 PROTEIN-RELATED"/>
    <property type="match status" value="1"/>
</dbReference>